<dbReference type="EMBL" id="FR872582">
    <property type="protein sequence ID" value="CCB89704.1"/>
    <property type="molecule type" value="Genomic_DNA"/>
</dbReference>
<sequence>MPSSSALIGLYQFLSQIDATQLQTSKFHNDFNDFTLTYHVMTAHPSNFNDADRSTISNHLSKLGADNPIVLLTQLNQIIHNSLESVQSELNSGQQLQFEQAVGALFAISLLIFDGP</sequence>
<keyword evidence="2" id="KW-1185">Reference proteome</keyword>
<evidence type="ECO:0000313" key="2">
    <source>
        <dbReference type="Proteomes" id="UP000000496"/>
    </source>
</evidence>
<dbReference type="KEGG" id="sng:SNE_A18270"/>
<evidence type="ECO:0000313" key="1">
    <source>
        <dbReference type="EMBL" id="CCB89704.1"/>
    </source>
</evidence>
<name>F8L366_SIMNZ</name>
<gene>
    <name evidence="1" type="ordered locus">SNE_A18270</name>
</gene>
<reference evidence="1 2" key="2">
    <citation type="journal article" date="2011" name="Mol. Biol. Evol.">
        <title>Unity in variety--the pan-genome of the Chlamydiae.</title>
        <authorList>
            <person name="Collingro A."/>
            <person name="Tischler P."/>
            <person name="Weinmaier T."/>
            <person name="Penz T."/>
            <person name="Heinz E."/>
            <person name="Brunham R.C."/>
            <person name="Read T.D."/>
            <person name="Bavoil P.M."/>
            <person name="Sachse K."/>
            <person name="Kahane S."/>
            <person name="Friedman M.G."/>
            <person name="Rattei T."/>
            <person name="Myers G.S."/>
            <person name="Horn M."/>
        </authorList>
    </citation>
    <scope>NUCLEOTIDE SEQUENCE [LARGE SCALE GENOMIC DNA]</scope>
    <source>
        <strain evidence="2">ATCC VR-1471 / Z</strain>
    </source>
</reference>
<reference key="1">
    <citation type="journal article" date="2011" name="Mol. Biol. Evol.">
        <title>Unity in variety -- the pan-genome of the Chlamydiae.</title>
        <authorList>
            <person name="Collingro A."/>
            <person name="Tischler P."/>
            <person name="Weinmaier T."/>
            <person name="Penz T."/>
            <person name="Heinz E."/>
            <person name="Brunham R.C."/>
            <person name="Read T.D."/>
            <person name="Bavoil P.M."/>
            <person name="Sachse K."/>
            <person name="Kahane S."/>
            <person name="Friedman M.G."/>
            <person name="Rattei T."/>
            <person name="Myers G.S.A."/>
            <person name="Horn M."/>
        </authorList>
    </citation>
    <scope>NUCLEOTIDE SEQUENCE</scope>
    <source>
        <strain>Z</strain>
    </source>
</reference>
<dbReference type="HOGENOM" id="CLU_2095232_0_0_0"/>
<dbReference type="Proteomes" id="UP000000496">
    <property type="component" value="Chromosome gsn.131"/>
</dbReference>
<organism evidence="1 2">
    <name type="scientific">Simkania negevensis (strain ATCC VR-1471 / DSM 27360 / Z)</name>
    <dbReference type="NCBI Taxonomy" id="331113"/>
    <lineage>
        <taxon>Bacteria</taxon>
        <taxon>Pseudomonadati</taxon>
        <taxon>Chlamydiota</taxon>
        <taxon>Chlamydiia</taxon>
        <taxon>Parachlamydiales</taxon>
        <taxon>Simkaniaceae</taxon>
        <taxon>Simkania</taxon>
    </lineage>
</organism>
<dbReference type="RefSeq" id="WP_013944170.1">
    <property type="nucleotide sequence ID" value="NC_015713.1"/>
</dbReference>
<protein>
    <submittedName>
        <fullName evidence="1">Uncharacterized protein</fullName>
    </submittedName>
</protein>
<dbReference type="AlphaFoldDB" id="F8L366"/>
<accession>F8L366</accession>
<proteinExistence type="predicted"/>